<name>A0A2G9CCG3_9BURK</name>
<dbReference type="EC" id="2.7.1.180" evidence="1 10"/>
<organism evidence="12 13">
    <name type="scientific">Roseateles chitinivorans</name>
    <dbReference type="NCBI Taxonomy" id="2917965"/>
    <lineage>
        <taxon>Bacteria</taxon>
        <taxon>Pseudomonadati</taxon>
        <taxon>Pseudomonadota</taxon>
        <taxon>Betaproteobacteria</taxon>
        <taxon>Burkholderiales</taxon>
        <taxon>Sphaerotilaceae</taxon>
        <taxon>Roseateles</taxon>
    </lineage>
</organism>
<dbReference type="PANTHER" id="PTHR30040:SF2">
    <property type="entry name" value="FAD:PROTEIN FMN TRANSFERASE"/>
    <property type="match status" value="1"/>
</dbReference>
<protein>
    <recommendedName>
        <fullName evidence="2 10">FAD:protein FMN transferase</fullName>
        <ecNumber evidence="1 10">2.7.1.180</ecNumber>
    </recommendedName>
    <alternativeName>
        <fullName evidence="8 10">Flavin transferase</fullName>
    </alternativeName>
</protein>
<evidence type="ECO:0000256" key="2">
    <source>
        <dbReference type="ARBA" id="ARBA00016337"/>
    </source>
</evidence>
<feature type="binding site" evidence="11">
    <location>
        <position position="268"/>
    </location>
    <ligand>
        <name>Mg(2+)</name>
        <dbReference type="ChEBI" id="CHEBI:18420"/>
    </ligand>
</feature>
<dbReference type="GO" id="GO:0046872">
    <property type="term" value="F:metal ion binding"/>
    <property type="evidence" value="ECO:0007669"/>
    <property type="project" value="UniProtKB-UniRule"/>
</dbReference>
<comment type="similarity">
    <text evidence="10">Belongs to the ApbE family.</text>
</comment>
<dbReference type="PANTHER" id="PTHR30040">
    <property type="entry name" value="THIAMINE BIOSYNTHESIS LIPOPROTEIN APBE"/>
    <property type="match status" value="1"/>
</dbReference>
<reference evidence="12 13" key="1">
    <citation type="submission" date="2017-11" db="EMBL/GenBank/DDBJ databases">
        <title>Draft genome sequence of Mitsuaria sp. HWN-4.</title>
        <authorList>
            <person name="Gundlapally S.R."/>
        </authorList>
    </citation>
    <scope>NUCLEOTIDE SEQUENCE [LARGE SCALE GENOMIC DNA]</scope>
    <source>
        <strain evidence="12 13">HWN-4</strain>
    </source>
</reference>
<evidence type="ECO:0000256" key="7">
    <source>
        <dbReference type="ARBA" id="ARBA00022842"/>
    </source>
</evidence>
<evidence type="ECO:0000256" key="3">
    <source>
        <dbReference type="ARBA" id="ARBA00022630"/>
    </source>
</evidence>
<evidence type="ECO:0000256" key="6">
    <source>
        <dbReference type="ARBA" id="ARBA00022827"/>
    </source>
</evidence>
<gene>
    <name evidence="12" type="ORF">CS062_06605</name>
</gene>
<keyword evidence="4 10" id="KW-0808">Transferase</keyword>
<evidence type="ECO:0000256" key="4">
    <source>
        <dbReference type="ARBA" id="ARBA00022679"/>
    </source>
</evidence>
<keyword evidence="7 10" id="KW-0460">Magnesium</keyword>
<evidence type="ECO:0000256" key="8">
    <source>
        <dbReference type="ARBA" id="ARBA00031306"/>
    </source>
</evidence>
<dbReference type="EMBL" id="PEOG01000014">
    <property type="protein sequence ID" value="PIM54022.1"/>
    <property type="molecule type" value="Genomic_DNA"/>
</dbReference>
<evidence type="ECO:0000256" key="10">
    <source>
        <dbReference type="PIRNR" id="PIRNR006268"/>
    </source>
</evidence>
<comment type="catalytic activity">
    <reaction evidence="9 10">
        <text>L-threonyl-[protein] + FAD = FMN-L-threonyl-[protein] + AMP + H(+)</text>
        <dbReference type="Rhea" id="RHEA:36847"/>
        <dbReference type="Rhea" id="RHEA-COMP:11060"/>
        <dbReference type="Rhea" id="RHEA-COMP:11061"/>
        <dbReference type="ChEBI" id="CHEBI:15378"/>
        <dbReference type="ChEBI" id="CHEBI:30013"/>
        <dbReference type="ChEBI" id="CHEBI:57692"/>
        <dbReference type="ChEBI" id="CHEBI:74257"/>
        <dbReference type="ChEBI" id="CHEBI:456215"/>
        <dbReference type="EC" id="2.7.1.180"/>
    </reaction>
</comment>
<keyword evidence="13" id="KW-1185">Reference proteome</keyword>
<comment type="cofactor">
    <cofactor evidence="11">
        <name>Mg(2+)</name>
        <dbReference type="ChEBI" id="CHEBI:18420"/>
    </cofactor>
    <cofactor evidence="11">
        <name>Mn(2+)</name>
        <dbReference type="ChEBI" id="CHEBI:29035"/>
    </cofactor>
    <text evidence="11">Magnesium. Can also use manganese.</text>
</comment>
<sequence length="316" mass="33077">MGTTWSVRFIGPSGLRLAAIEAAVVRACDEVIAQMSGWDAASDLSRFNRAPAGTVCRLPDGFATVLDAALRIAAASGGAYDPSAGALVALWGFGPSGETALAPRHDEAGFQPPSAQDCARVHCGWDALPWDGERRTLVQTGGVALDLSAIAKGFAVDRVSDVLGALGLPDHLVEIGGELRGAGLKPDGQPWWVDLEPPAADCGLAPLRIALHGLSVATSGDYRKCFADADGQWRSHTIDPRTRRPVEHGVASVTVVHDSAMAADGWSTALMVLGPDEGLALADRLGLAARLVRRRPSIEGGGFEERFSAAMRALML</sequence>
<comment type="caution">
    <text evidence="12">The sequence shown here is derived from an EMBL/GenBank/DDBJ whole genome shotgun (WGS) entry which is preliminary data.</text>
</comment>
<dbReference type="OrthoDB" id="9778595at2"/>
<keyword evidence="3 10" id="KW-0285">Flavoprotein</keyword>
<evidence type="ECO:0000256" key="1">
    <source>
        <dbReference type="ARBA" id="ARBA00011955"/>
    </source>
</evidence>
<dbReference type="SUPFAM" id="SSF143631">
    <property type="entry name" value="ApbE-like"/>
    <property type="match status" value="1"/>
</dbReference>
<evidence type="ECO:0000313" key="12">
    <source>
        <dbReference type="EMBL" id="PIM54022.1"/>
    </source>
</evidence>
<evidence type="ECO:0000256" key="11">
    <source>
        <dbReference type="PIRSR" id="PIRSR006268-2"/>
    </source>
</evidence>
<feature type="binding site" evidence="11">
    <location>
        <position position="149"/>
    </location>
    <ligand>
        <name>Mg(2+)</name>
        <dbReference type="ChEBI" id="CHEBI:18420"/>
    </ligand>
</feature>
<keyword evidence="6 10" id="KW-0274">FAD</keyword>
<dbReference type="InterPro" id="IPR024932">
    <property type="entry name" value="ApbE"/>
</dbReference>
<proteinExistence type="inferred from homology"/>
<evidence type="ECO:0000313" key="13">
    <source>
        <dbReference type="Proteomes" id="UP000231501"/>
    </source>
</evidence>
<evidence type="ECO:0000256" key="9">
    <source>
        <dbReference type="ARBA" id="ARBA00048540"/>
    </source>
</evidence>
<dbReference type="AlphaFoldDB" id="A0A2G9CCG3"/>
<dbReference type="Pfam" id="PF02424">
    <property type="entry name" value="ApbE"/>
    <property type="match status" value="1"/>
</dbReference>
<accession>A0A2G9CCG3</accession>
<dbReference type="Proteomes" id="UP000231501">
    <property type="component" value="Unassembled WGS sequence"/>
</dbReference>
<evidence type="ECO:0000256" key="5">
    <source>
        <dbReference type="ARBA" id="ARBA00022723"/>
    </source>
</evidence>
<feature type="binding site" evidence="11">
    <location>
        <position position="264"/>
    </location>
    <ligand>
        <name>Mg(2+)</name>
        <dbReference type="ChEBI" id="CHEBI:18420"/>
    </ligand>
</feature>
<keyword evidence="5 10" id="KW-0479">Metal-binding</keyword>
<dbReference type="PIRSF" id="PIRSF006268">
    <property type="entry name" value="ApbE"/>
    <property type="match status" value="1"/>
</dbReference>
<dbReference type="InterPro" id="IPR003374">
    <property type="entry name" value="ApbE-like_sf"/>
</dbReference>
<dbReference type="GO" id="GO:0016740">
    <property type="term" value="F:transferase activity"/>
    <property type="evidence" value="ECO:0007669"/>
    <property type="project" value="UniProtKB-UniRule"/>
</dbReference>
<dbReference type="Gene3D" id="3.10.520.10">
    <property type="entry name" value="ApbE-like domains"/>
    <property type="match status" value="1"/>
</dbReference>